<reference evidence="6" key="1">
    <citation type="submission" date="2014-07" db="EMBL/GenBank/DDBJ databases">
        <title>Genome sequencing of plant-pathogenic Streptomyces species.</title>
        <authorList>
            <person name="Harrison J."/>
            <person name="Sapp M."/>
            <person name="Thwaites R."/>
            <person name="Studholme D.J."/>
        </authorList>
    </citation>
    <scope>NUCLEOTIDE SEQUENCE [LARGE SCALE GENOMIC DNA]</scope>
    <source>
        <strain evidence="6">NCPPB 4445</strain>
    </source>
</reference>
<dbReference type="PANTHER" id="PTHR10353:SF209">
    <property type="entry name" value="GALACTOLIPID GALACTOSYLTRANSFERASE SFR2, CHLOROPLASTIC"/>
    <property type="match status" value="1"/>
</dbReference>
<dbReference type="PRINTS" id="PR00131">
    <property type="entry name" value="GLHYDRLASE1"/>
</dbReference>
<dbReference type="PATRIC" id="fig|42234.21.peg.7959"/>
<dbReference type="GO" id="GO:0005829">
    <property type="term" value="C:cytosol"/>
    <property type="evidence" value="ECO:0007669"/>
    <property type="project" value="TreeGrafter"/>
</dbReference>
<evidence type="ECO:0000256" key="3">
    <source>
        <dbReference type="ARBA" id="ARBA00023295"/>
    </source>
</evidence>
<evidence type="ECO:0000313" key="5">
    <source>
        <dbReference type="EMBL" id="KND26155.1"/>
    </source>
</evidence>
<accession>A0A0L0JLA3</accession>
<evidence type="ECO:0000256" key="4">
    <source>
        <dbReference type="RuleBase" id="RU003690"/>
    </source>
</evidence>
<dbReference type="RefSeq" id="WP_050374780.1">
    <property type="nucleotide sequence ID" value="NZ_KQ257834.1"/>
</dbReference>
<protein>
    <submittedName>
        <fullName evidence="5">Beta-glucosidase</fullName>
    </submittedName>
</protein>
<evidence type="ECO:0000256" key="1">
    <source>
        <dbReference type="ARBA" id="ARBA00010838"/>
    </source>
</evidence>
<dbReference type="Gene3D" id="3.20.20.80">
    <property type="entry name" value="Glycosidases"/>
    <property type="match status" value="1"/>
</dbReference>
<dbReference type="InterPro" id="IPR017853">
    <property type="entry name" value="GH"/>
</dbReference>
<comment type="similarity">
    <text evidence="1 4">Belongs to the glycosyl hydrolase 1 family.</text>
</comment>
<proteinExistence type="inferred from homology"/>
<dbReference type="SUPFAM" id="SSF51445">
    <property type="entry name" value="(Trans)glycosidases"/>
    <property type="match status" value="1"/>
</dbReference>
<dbReference type="Pfam" id="PF00232">
    <property type="entry name" value="Glyco_hydro_1"/>
    <property type="match status" value="2"/>
</dbReference>
<keyword evidence="3" id="KW-0326">Glycosidase</keyword>
<dbReference type="OrthoDB" id="9765195at2"/>
<dbReference type="AlphaFoldDB" id="A0A0L0JLA3"/>
<evidence type="ECO:0000256" key="2">
    <source>
        <dbReference type="ARBA" id="ARBA00022801"/>
    </source>
</evidence>
<dbReference type="EMBL" id="JPPY01000214">
    <property type="protein sequence ID" value="KND26155.1"/>
    <property type="molecule type" value="Genomic_DNA"/>
</dbReference>
<keyword evidence="2" id="KW-0378">Hydrolase</keyword>
<dbReference type="InterPro" id="IPR001360">
    <property type="entry name" value="Glyco_hydro_1"/>
</dbReference>
<evidence type="ECO:0000313" key="6">
    <source>
        <dbReference type="Proteomes" id="UP000037151"/>
    </source>
</evidence>
<dbReference type="Proteomes" id="UP000037151">
    <property type="component" value="Unassembled WGS sequence"/>
</dbReference>
<gene>
    <name evidence="5" type="ORF">IQ63_38665</name>
</gene>
<dbReference type="GO" id="GO:0008422">
    <property type="term" value="F:beta-glucosidase activity"/>
    <property type="evidence" value="ECO:0007669"/>
    <property type="project" value="TreeGrafter"/>
</dbReference>
<sequence length="398" mass="44492">MRDKPAFLWGASTAPHQIEGNNVNSDWWAREGQLPGMERSGDAVDSYHRYEEDMRLLADAGLTAYRFGVEWARIEPVPGHVSRAELAHYRRMIDTALRLGLTPVITLHHFTNPRWFAEEGGWLGASAVDRFASYVETVSGILDGVPYVVTMNEPNMLAMMLTIERTMKERPADTWQSPTVDNDSRPTLPAPDPEIGSALVKAHHTAREIVRARTGAAVGWTVANRAFAARPGAEERLRELEHIWEDLYLEAARGDDFVGVQSYSSQWVGRDGIEPHPPHPDNTLVGTAYRPDALGMAVRHTWDVTGGVPVLVTENGIATGDDARRIAYTEEALRHLFDAVDDGIDVRGYLHWTALDNYEWGHWEPTFGLIAVDRETFERTPKPSLGWLGGVARRGRAR</sequence>
<organism evidence="5 6">
    <name type="scientific">Streptomyces acidiscabies</name>
    <dbReference type="NCBI Taxonomy" id="42234"/>
    <lineage>
        <taxon>Bacteria</taxon>
        <taxon>Bacillati</taxon>
        <taxon>Actinomycetota</taxon>
        <taxon>Actinomycetes</taxon>
        <taxon>Kitasatosporales</taxon>
        <taxon>Streptomycetaceae</taxon>
        <taxon>Streptomyces</taxon>
    </lineage>
</organism>
<comment type="caution">
    <text evidence="5">The sequence shown here is derived from an EMBL/GenBank/DDBJ whole genome shotgun (WGS) entry which is preliminary data.</text>
</comment>
<dbReference type="GO" id="GO:0016052">
    <property type="term" value="P:carbohydrate catabolic process"/>
    <property type="evidence" value="ECO:0007669"/>
    <property type="project" value="TreeGrafter"/>
</dbReference>
<dbReference type="PANTHER" id="PTHR10353">
    <property type="entry name" value="GLYCOSYL HYDROLASE"/>
    <property type="match status" value="1"/>
</dbReference>
<name>A0A0L0JLA3_9ACTN</name>